<evidence type="ECO:0000313" key="6">
    <source>
        <dbReference type="Proteomes" id="UP000179113"/>
    </source>
</evidence>
<evidence type="ECO:0000259" key="4">
    <source>
        <dbReference type="PROSITE" id="PS50110"/>
    </source>
</evidence>
<dbReference type="EMBL" id="MEWA01000001">
    <property type="protein sequence ID" value="OGC70720.1"/>
    <property type="molecule type" value="Genomic_DNA"/>
</dbReference>
<accession>A0A1F4WMV8</accession>
<feature type="domain" description="Response regulatory" evidence="4">
    <location>
        <begin position="4"/>
        <end position="120"/>
    </location>
</feature>
<evidence type="ECO:0000256" key="2">
    <source>
        <dbReference type="ARBA" id="ARBA00023012"/>
    </source>
</evidence>
<dbReference type="CDD" id="cd00156">
    <property type="entry name" value="REC"/>
    <property type="match status" value="1"/>
</dbReference>
<evidence type="ECO:0000256" key="3">
    <source>
        <dbReference type="PROSITE-ProRule" id="PRU00169"/>
    </source>
</evidence>
<dbReference type="PANTHER" id="PTHR44591">
    <property type="entry name" value="STRESS RESPONSE REGULATOR PROTEIN 1"/>
    <property type="match status" value="1"/>
</dbReference>
<gene>
    <name evidence="5" type="ORF">A2415_03730</name>
</gene>
<dbReference type="InterPro" id="IPR011006">
    <property type="entry name" value="CheY-like_superfamily"/>
</dbReference>
<dbReference type="InterPro" id="IPR050595">
    <property type="entry name" value="Bact_response_regulator"/>
</dbReference>
<dbReference type="Proteomes" id="UP000179113">
    <property type="component" value="Unassembled WGS sequence"/>
</dbReference>
<reference evidence="5 6" key="1">
    <citation type="journal article" date="2016" name="Nat. Commun.">
        <title>Thousands of microbial genomes shed light on interconnected biogeochemical processes in an aquifer system.</title>
        <authorList>
            <person name="Anantharaman K."/>
            <person name="Brown C.T."/>
            <person name="Hug L.A."/>
            <person name="Sharon I."/>
            <person name="Castelle C.J."/>
            <person name="Probst A.J."/>
            <person name="Thomas B.C."/>
            <person name="Singh A."/>
            <person name="Wilkins M.J."/>
            <person name="Karaoz U."/>
            <person name="Brodie E.L."/>
            <person name="Williams K.H."/>
            <person name="Hubbard S.S."/>
            <person name="Banfield J.F."/>
        </authorList>
    </citation>
    <scope>NUCLEOTIDE SEQUENCE [LARGE SCALE GENOMIC DNA]</scope>
</reference>
<dbReference type="SUPFAM" id="SSF52172">
    <property type="entry name" value="CheY-like"/>
    <property type="match status" value="1"/>
</dbReference>
<keyword evidence="2" id="KW-0902">Two-component regulatory system</keyword>
<keyword evidence="1 3" id="KW-0597">Phosphoprotein</keyword>
<name>A0A1F4WMV8_UNCKA</name>
<feature type="modified residue" description="4-aspartylphosphate" evidence="3">
    <location>
        <position position="53"/>
    </location>
</feature>
<evidence type="ECO:0000256" key="1">
    <source>
        <dbReference type="ARBA" id="ARBA00022553"/>
    </source>
</evidence>
<protein>
    <recommendedName>
        <fullName evidence="4">Response regulatory domain-containing protein</fullName>
    </recommendedName>
</protein>
<comment type="caution">
    <text evidence="5">The sequence shown here is derived from an EMBL/GenBank/DDBJ whole genome shotgun (WGS) entry which is preliminary data.</text>
</comment>
<dbReference type="GO" id="GO:0000160">
    <property type="term" value="P:phosphorelay signal transduction system"/>
    <property type="evidence" value="ECO:0007669"/>
    <property type="project" value="UniProtKB-KW"/>
</dbReference>
<organism evidence="5 6">
    <name type="scientific">candidate division WWE3 bacterium RIFOXYC1_FULL_39_7</name>
    <dbReference type="NCBI Taxonomy" id="1802643"/>
    <lineage>
        <taxon>Bacteria</taxon>
        <taxon>Katanobacteria</taxon>
    </lineage>
</organism>
<dbReference type="PANTHER" id="PTHR44591:SF14">
    <property type="entry name" value="PROTEIN PILG"/>
    <property type="match status" value="1"/>
</dbReference>
<dbReference type="PROSITE" id="PS50110">
    <property type="entry name" value="RESPONSE_REGULATORY"/>
    <property type="match status" value="1"/>
</dbReference>
<sequence>MTKKILLVEDNVNLSDMYAEILRDEGYEVVTVDDGVEAEELIKNESWDLLLLDIMLPKLDGISILTDMVKENKINGRPVIIISNVNEQDLVQQCLNLGVKDFMVKAEISLDLLLKKISDYLSNEQH</sequence>
<dbReference type="SMART" id="SM00448">
    <property type="entry name" value="REC"/>
    <property type="match status" value="1"/>
</dbReference>
<dbReference type="InterPro" id="IPR001789">
    <property type="entry name" value="Sig_transdc_resp-reg_receiver"/>
</dbReference>
<evidence type="ECO:0000313" key="5">
    <source>
        <dbReference type="EMBL" id="OGC70720.1"/>
    </source>
</evidence>
<dbReference type="Pfam" id="PF00072">
    <property type="entry name" value="Response_reg"/>
    <property type="match status" value="1"/>
</dbReference>
<dbReference type="AlphaFoldDB" id="A0A1F4WMV8"/>
<dbReference type="Gene3D" id="3.40.50.2300">
    <property type="match status" value="1"/>
</dbReference>
<proteinExistence type="predicted"/>